<dbReference type="PaxDb" id="30732-ENSOMEP00000032218"/>
<sequence>QTNGCLLMIFCFHGAFCIAKTGRPTSFSCSHKLAKSRTKYFCRDPCQAEEDILARVKPGERTAKGRLSLKDFGNGVFNVTFNPLQQSDTHLYYCSVDRVGFDTFTSVNIRVQKAVTTLPAHVTSALPSQHVTNSTLLLMDSSKQPASSSIGRTNINPCLFSHESMFMKK</sequence>
<organism evidence="6 7">
    <name type="scientific">Oryzias melastigma</name>
    <name type="common">Marine medaka</name>
    <dbReference type="NCBI Taxonomy" id="30732"/>
    <lineage>
        <taxon>Eukaryota</taxon>
        <taxon>Metazoa</taxon>
        <taxon>Chordata</taxon>
        <taxon>Craniata</taxon>
        <taxon>Vertebrata</taxon>
        <taxon>Euteleostomi</taxon>
        <taxon>Actinopterygii</taxon>
        <taxon>Neopterygii</taxon>
        <taxon>Teleostei</taxon>
        <taxon>Neoteleostei</taxon>
        <taxon>Acanthomorphata</taxon>
        <taxon>Ovalentaria</taxon>
        <taxon>Atherinomorphae</taxon>
        <taxon>Beloniformes</taxon>
        <taxon>Adrianichthyidae</taxon>
        <taxon>Oryziinae</taxon>
        <taxon>Oryzias</taxon>
    </lineage>
</organism>
<dbReference type="Pfam" id="PF07686">
    <property type="entry name" value="V-set"/>
    <property type="match status" value="1"/>
</dbReference>
<feature type="signal peptide" evidence="4">
    <location>
        <begin position="1"/>
        <end position="19"/>
    </location>
</feature>
<evidence type="ECO:0000313" key="7">
    <source>
        <dbReference type="Proteomes" id="UP000261560"/>
    </source>
</evidence>
<dbReference type="InterPro" id="IPR050671">
    <property type="entry name" value="CD300_family_receptors"/>
</dbReference>
<dbReference type="GeneTree" id="ENSGT00940000175426"/>
<dbReference type="GO" id="GO:0005886">
    <property type="term" value="C:plasma membrane"/>
    <property type="evidence" value="ECO:0007669"/>
    <property type="project" value="TreeGrafter"/>
</dbReference>
<dbReference type="InterPro" id="IPR013106">
    <property type="entry name" value="Ig_V-set"/>
</dbReference>
<dbReference type="STRING" id="30732.ENSOMEP00000032218"/>
<dbReference type="PANTHER" id="PTHR11860:SF87">
    <property type="entry name" value="CMRF35-LIKE MOLECULE 8"/>
    <property type="match status" value="1"/>
</dbReference>
<dbReference type="GO" id="GO:0004888">
    <property type="term" value="F:transmembrane signaling receptor activity"/>
    <property type="evidence" value="ECO:0007669"/>
    <property type="project" value="TreeGrafter"/>
</dbReference>
<dbReference type="Proteomes" id="UP000261560">
    <property type="component" value="Unplaced"/>
</dbReference>
<dbReference type="InterPro" id="IPR036179">
    <property type="entry name" value="Ig-like_dom_sf"/>
</dbReference>
<proteinExistence type="predicted"/>
<keyword evidence="4" id="KW-0732">Signal</keyword>
<feature type="chain" id="PRO_5017333455" description="Immunoglobulin V-set domain-containing protein" evidence="4">
    <location>
        <begin position="20"/>
        <end position="169"/>
    </location>
</feature>
<accession>A0A3B3DQ10</accession>
<dbReference type="AlphaFoldDB" id="A0A3B3DQ10"/>
<dbReference type="Ensembl" id="ENSOMET00000024204.1">
    <property type="protein sequence ID" value="ENSOMEP00000032218.1"/>
    <property type="gene ID" value="ENSOMEG00000017525.1"/>
</dbReference>
<evidence type="ECO:0000313" key="6">
    <source>
        <dbReference type="Ensembl" id="ENSOMEP00000032218.1"/>
    </source>
</evidence>
<reference evidence="6" key="1">
    <citation type="submission" date="2025-08" db="UniProtKB">
        <authorList>
            <consortium name="Ensembl"/>
        </authorList>
    </citation>
    <scope>IDENTIFICATION</scope>
</reference>
<evidence type="ECO:0000256" key="3">
    <source>
        <dbReference type="ARBA" id="ARBA00023136"/>
    </source>
</evidence>
<dbReference type="OMA" id="RTNINPC"/>
<dbReference type="PANTHER" id="PTHR11860">
    <property type="entry name" value="POLYMERIC-IMMUNOGLOBULIN RECEPTOR"/>
    <property type="match status" value="1"/>
</dbReference>
<evidence type="ECO:0000256" key="1">
    <source>
        <dbReference type="ARBA" id="ARBA00004370"/>
    </source>
</evidence>
<comment type="subcellular location">
    <subcellularLocation>
        <location evidence="1">Membrane</location>
    </subcellularLocation>
</comment>
<keyword evidence="7" id="KW-1185">Reference proteome</keyword>
<evidence type="ECO:0000256" key="2">
    <source>
        <dbReference type="ARBA" id="ARBA00022692"/>
    </source>
</evidence>
<name>A0A3B3DQ10_ORYME</name>
<reference evidence="6" key="2">
    <citation type="submission" date="2025-09" db="UniProtKB">
        <authorList>
            <consortium name="Ensembl"/>
        </authorList>
    </citation>
    <scope>IDENTIFICATION</scope>
</reference>
<evidence type="ECO:0000256" key="4">
    <source>
        <dbReference type="SAM" id="SignalP"/>
    </source>
</evidence>
<keyword evidence="3" id="KW-0472">Membrane</keyword>
<dbReference type="SUPFAM" id="SSF48726">
    <property type="entry name" value="Immunoglobulin"/>
    <property type="match status" value="1"/>
</dbReference>
<keyword evidence="2" id="KW-0812">Transmembrane</keyword>
<protein>
    <recommendedName>
        <fullName evidence="5">Immunoglobulin V-set domain-containing protein</fullName>
    </recommendedName>
</protein>
<dbReference type="Gene3D" id="2.60.40.10">
    <property type="entry name" value="Immunoglobulins"/>
    <property type="match status" value="1"/>
</dbReference>
<feature type="domain" description="Immunoglobulin V-set" evidence="5">
    <location>
        <begin position="20"/>
        <end position="109"/>
    </location>
</feature>
<evidence type="ECO:0000259" key="5">
    <source>
        <dbReference type="Pfam" id="PF07686"/>
    </source>
</evidence>
<dbReference type="InterPro" id="IPR013783">
    <property type="entry name" value="Ig-like_fold"/>
</dbReference>